<dbReference type="OrthoDB" id="3404294at2"/>
<reference evidence="1 2" key="1">
    <citation type="submission" date="2019-06" db="EMBL/GenBank/DDBJ databases">
        <title>Sequencing the genomes of 1000 actinobacteria strains.</title>
        <authorList>
            <person name="Klenk H.-P."/>
        </authorList>
    </citation>
    <scope>NUCLEOTIDE SEQUENCE [LARGE SCALE GENOMIC DNA]</scope>
    <source>
        <strain evidence="1 2">DSM 45511</strain>
    </source>
</reference>
<dbReference type="EMBL" id="VFPH01000001">
    <property type="protein sequence ID" value="TQM45733.1"/>
    <property type="molecule type" value="Genomic_DNA"/>
</dbReference>
<dbReference type="Proteomes" id="UP000319818">
    <property type="component" value="Unassembled WGS sequence"/>
</dbReference>
<evidence type="ECO:0000313" key="2">
    <source>
        <dbReference type="Proteomes" id="UP000319818"/>
    </source>
</evidence>
<accession>A0A543GI31</accession>
<proteinExistence type="predicted"/>
<comment type="caution">
    <text evidence="1">The sequence shown here is derived from an EMBL/GenBank/DDBJ whole genome shotgun (WGS) entry which is preliminary data.</text>
</comment>
<gene>
    <name evidence="1" type="ORF">FB388_3133</name>
</gene>
<organism evidence="1 2">
    <name type="scientific">Pseudonocardia cypriaca</name>
    <dbReference type="NCBI Taxonomy" id="882449"/>
    <lineage>
        <taxon>Bacteria</taxon>
        <taxon>Bacillati</taxon>
        <taxon>Actinomycetota</taxon>
        <taxon>Actinomycetes</taxon>
        <taxon>Pseudonocardiales</taxon>
        <taxon>Pseudonocardiaceae</taxon>
        <taxon>Pseudonocardia</taxon>
    </lineage>
</organism>
<dbReference type="AlphaFoldDB" id="A0A543GI31"/>
<protein>
    <recommendedName>
        <fullName evidence="3">YacP-like NYN domain-containing protein</fullName>
    </recommendedName>
</protein>
<keyword evidence="2" id="KW-1185">Reference proteome</keyword>
<name>A0A543GI31_9PSEU</name>
<sequence length="142" mass="14549">MTLLHVVVDGANVVGSRPDGWWRDREGAARRLAGRIAAALTTDRAGLAEAFGHPGAELQVHLVLEGAAARVEDLPTHPRLTIVRAEADGDSTIAALAADLVTDGSGGPLVVVTADRALRERVRGSGAVTTGPGTLLNALPAP</sequence>
<evidence type="ECO:0008006" key="3">
    <source>
        <dbReference type="Google" id="ProtNLM"/>
    </source>
</evidence>
<evidence type="ECO:0000313" key="1">
    <source>
        <dbReference type="EMBL" id="TQM45733.1"/>
    </source>
</evidence>